<evidence type="ECO:0000313" key="5">
    <source>
        <dbReference type="RefSeq" id="XP_022241887.1"/>
    </source>
</evidence>
<gene>
    <name evidence="2 3 4 5 6" type="primary">LOC106459651</name>
</gene>
<dbReference type="RefSeq" id="XP_022241886.1">
    <property type="nucleotide sequence ID" value="XM_022386178.1"/>
</dbReference>
<evidence type="ECO:0000313" key="2">
    <source>
        <dbReference type="RefSeq" id="XP_013774742.2"/>
    </source>
</evidence>
<dbReference type="Proteomes" id="UP000694941">
    <property type="component" value="Unplaced"/>
</dbReference>
<protein>
    <submittedName>
        <fullName evidence="2 3">Uncharacterized protein LOC106459651</fullName>
    </submittedName>
</protein>
<dbReference type="RefSeq" id="XP_022241888.1">
    <property type="nucleotide sequence ID" value="XM_022386180.1"/>
</dbReference>
<dbReference type="GeneID" id="106459651"/>
<evidence type="ECO:0000313" key="6">
    <source>
        <dbReference type="RefSeq" id="XP_022241888.1"/>
    </source>
</evidence>
<evidence type="ECO:0000313" key="4">
    <source>
        <dbReference type="RefSeq" id="XP_022241886.1"/>
    </source>
</evidence>
<accession>A0ABM1SE33</accession>
<dbReference type="RefSeq" id="XP_022241885.1">
    <property type="nucleotide sequence ID" value="XM_022386177.1"/>
</dbReference>
<evidence type="ECO:0000313" key="1">
    <source>
        <dbReference type="Proteomes" id="UP000694941"/>
    </source>
</evidence>
<dbReference type="RefSeq" id="XP_022241887.1">
    <property type="nucleotide sequence ID" value="XM_022386179.1"/>
</dbReference>
<organism evidence="1 6">
    <name type="scientific">Limulus polyphemus</name>
    <name type="common">Atlantic horseshoe crab</name>
    <dbReference type="NCBI Taxonomy" id="6850"/>
    <lineage>
        <taxon>Eukaryota</taxon>
        <taxon>Metazoa</taxon>
        <taxon>Ecdysozoa</taxon>
        <taxon>Arthropoda</taxon>
        <taxon>Chelicerata</taxon>
        <taxon>Merostomata</taxon>
        <taxon>Xiphosura</taxon>
        <taxon>Limulidae</taxon>
        <taxon>Limulus</taxon>
    </lineage>
</organism>
<evidence type="ECO:0000313" key="3">
    <source>
        <dbReference type="RefSeq" id="XP_022241885.1"/>
    </source>
</evidence>
<dbReference type="RefSeq" id="XP_013774742.2">
    <property type="nucleotide sequence ID" value="XM_013919288.2"/>
</dbReference>
<name>A0ABM1SE33_LIMPO</name>
<reference evidence="2 3" key="1">
    <citation type="submission" date="2025-05" db="UniProtKB">
        <authorList>
            <consortium name="RefSeq"/>
        </authorList>
    </citation>
    <scope>IDENTIFICATION</scope>
    <source>
        <tissue evidence="2 3">Muscle</tissue>
    </source>
</reference>
<sequence>MASSCLDLRANGSSYVGTITREEAIQYWRSHRRTKSAGSSTSRDLSLYTSMGLYSHHVNTRMVKTETVIGDFMSHYKITDSSNAITHEVIKLSEKTEHLSLELRGEGDPLERECGILNLRPHCLQPFARIRVFIFLSCVLVTVQQALSSGYFNR</sequence>
<proteinExistence type="predicted"/>
<keyword evidence="1" id="KW-1185">Reference proteome</keyword>